<comment type="caution">
    <text evidence="11">The sequence shown here is derived from an EMBL/GenBank/DDBJ whole genome shotgun (WGS) entry which is preliminary data.</text>
</comment>
<sequence>MSLPELDPHSRPDVGARVARTPEQEEQRAGLIAALFSYLLWGFLPLFFALLEGVDTITIVANRTLWTLVLVGAILLVARRMHEVKIVFSSRRTMAVMTLTALLLAFNWSLYIYGVESGNVLETSFGYFINPLINVALGMVLLGEKQNRLQLVAIGVAVIAIGIQAAGIGGIPYIALGLAFSFGLYGYVRKTASVNATTGLFVDTALMVPLALAYLAYSVLTVGWGPHADPYTMGLLLLTGPVTAVPLLLFSYGVRRLRMTTIGMLQYLAPSLQFMLAITYFGEDLNALRLLSFGLIWLSLAIFTFDTVLRHRRKGAEA</sequence>
<feature type="transmembrane region" description="Helical" evidence="9">
    <location>
        <begin position="231"/>
        <end position="252"/>
    </location>
</feature>
<dbReference type="InterPro" id="IPR000620">
    <property type="entry name" value="EamA_dom"/>
</dbReference>
<evidence type="ECO:0000313" key="11">
    <source>
        <dbReference type="EMBL" id="RUT35104.1"/>
    </source>
</evidence>
<keyword evidence="3" id="KW-0813">Transport</keyword>
<protein>
    <submittedName>
        <fullName evidence="11">EamA family transporter RarD</fullName>
    </submittedName>
</protein>
<feature type="domain" description="EamA" evidence="10">
    <location>
        <begin position="29"/>
        <end position="161"/>
    </location>
</feature>
<reference evidence="11 12" key="1">
    <citation type="journal article" date="2016" name="Int. J. Syst. Evol. Microbiol.">
        <title>Arsenicitalea aurantiaca gen. nov., sp. nov., a new member of the family Hyphomicrobiaceae, isolated from high-arsenic sediment.</title>
        <authorList>
            <person name="Mu Y."/>
            <person name="Zhou L."/>
            <person name="Zeng X.C."/>
            <person name="Liu L."/>
            <person name="Pan Y."/>
            <person name="Chen X."/>
            <person name="Wang J."/>
            <person name="Li S."/>
            <person name="Li W.J."/>
            <person name="Wang Y."/>
        </authorList>
    </citation>
    <scope>NUCLEOTIDE SEQUENCE [LARGE SCALE GENOMIC DNA]</scope>
    <source>
        <strain evidence="11 12">42-50</strain>
    </source>
</reference>
<keyword evidence="12" id="KW-1185">Reference proteome</keyword>
<evidence type="ECO:0000256" key="7">
    <source>
        <dbReference type="ARBA" id="ARBA00023136"/>
    </source>
</evidence>
<dbReference type="Proteomes" id="UP000281547">
    <property type="component" value="Unassembled WGS sequence"/>
</dbReference>
<gene>
    <name evidence="11" type="primary">rarD</name>
    <name evidence="11" type="ORF">EMQ25_03895</name>
</gene>
<accession>A0A433XM68</accession>
<keyword evidence="4" id="KW-1003">Cell membrane</keyword>
<dbReference type="OrthoDB" id="369870at2"/>
<comment type="similarity">
    <text evidence="2">Belongs to the EamA transporter family.</text>
</comment>
<keyword evidence="7 9" id="KW-0472">Membrane</keyword>
<evidence type="ECO:0000256" key="8">
    <source>
        <dbReference type="SAM" id="MobiDB-lite"/>
    </source>
</evidence>
<dbReference type="InterPro" id="IPR004626">
    <property type="entry name" value="RarD"/>
</dbReference>
<evidence type="ECO:0000256" key="2">
    <source>
        <dbReference type="ARBA" id="ARBA00007362"/>
    </source>
</evidence>
<dbReference type="RefSeq" id="WP_127187224.1">
    <property type="nucleotide sequence ID" value="NZ_RZNJ01000001.1"/>
</dbReference>
<feature type="transmembrane region" description="Helical" evidence="9">
    <location>
        <begin position="93"/>
        <end position="113"/>
    </location>
</feature>
<evidence type="ECO:0000256" key="9">
    <source>
        <dbReference type="SAM" id="Phobius"/>
    </source>
</evidence>
<keyword evidence="6 9" id="KW-1133">Transmembrane helix</keyword>
<evidence type="ECO:0000259" key="10">
    <source>
        <dbReference type="Pfam" id="PF00892"/>
    </source>
</evidence>
<dbReference type="GO" id="GO:0005886">
    <property type="term" value="C:plasma membrane"/>
    <property type="evidence" value="ECO:0007669"/>
    <property type="project" value="UniProtKB-SubCell"/>
</dbReference>
<feature type="transmembrane region" description="Helical" evidence="9">
    <location>
        <begin position="63"/>
        <end position="81"/>
    </location>
</feature>
<evidence type="ECO:0000256" key="4">
    <source>
        <dbReference type="ARBA" id="ARBA00022475"/>
    </source>
</evidence>
<keyword evidence="5 9" id="KW-0812">Transmembrane</keyword>
<dbReference type="PANTHER" id="PTHR22911:SF137">
    <property type="entry name" value="SOLUTE CARRIER FAMILY 35 MEMBER G2-RELATED"/>
    <property type="match status" value="1"/>
</dbReference>
<dbReference type="Pfam" id="PF00892">
    <property type="entry name" value="EamA"/>
    <property type="match status" value="1"/>
</dbReference>
<dbReference type="PANTHER" id="PTHR22911">
    <property type="entry name" value="ACYL-MALONYL CONDENSING ENZYME-RELATED"/>
    <property type="match status" value="1"/>
</dbReference>
<dbReference type="SUPFAM" id="SSF103481">
    <property type="entry name" value="Multidrug resistance efflux transporter EmrE"/>
    <property type="match status" value="2"/>
</dbReference>
<name>A0A433XM68_9HYPH</name>
<evidence type="ECO:0000256" key="5">
    <source>
        <dbReference type="ARBA" id="ARBA00022692"/>
    </source>
</evidence>
<dbReference type="InterPro" id="IPR037185">
    <property type="entry name" value="EmrE-like"/>
</dbReference>
<dbReference type="NCBIfam" id="TIGR00688">
    <property type="entry name" value="rarD"/>
    <property type="match status" value="1"/>
</dbReference>
<feature type="transmembrane region" description="Helical" evidence="9">
    <location>
        <begin position="29"/>
        <end position="51"/>
    </location>
</feature>
<feature type="transmembrane region" description="Helical" evidence="9">
    <location>
        <begin position="200"/>
        <end position="219"/>
    </location>
</feature>
<evidence type="ECO:0000256" key="3">
    <source>
        <dbReference type="ARBA" id="ARBA00022448"/>
    </source>
</evidence>
<evidence type="ECO:0000256" key="6">
    <source>
        <dbReference type="ARBA" id="ARBA00022989"/>
    </source>
</evidence>
<organism evidence="11 12">
    <name type="scientific">Arsenicitalea aurantiaca</name>
    <dbReference type="NCBI Taxonomy" id="1783274"/>
    <lineage>
        <taxon>Bacteria</taxon>
        <taxon>Pseudomonadati</taxon>
        <taxon>Pseudomonadota</taxon>
        <taxon>Alphaproteobacteria</taxon>
        <taxon>Hyphomicrobiales</taxon>
        <taxon>Devosiaceae</taxon>
        <taxon>Arsenicitalea</taxon>
    </lineage>
</organism>
<feature type="region of interest" description="Disordered" evidence="8">
    <location>
        <begin position="1"/>
        <end position="22"/>
    </location>
</feature>
<evidence type="ECO:0000256" key="1">
    <source>
        <dbReference type="ARBA" id="ARBA00004651"/>
    </source>
</evidence>
<feature type="transmembrane region" description="Helical" evidence="9">
    <location>
        <begin position="149"/>
        <end position="165"/>
    </location>
</feature>
<feature type="transmembrane region" description="Helical" evidence="9">
    <location>
        <begin position="288"/>
        <end position="309"/>
    </location>
</feature>
<dbReference type="EMBL" id="RZNJ01000001">
    <property type="protein sequence ID" value="RUT35104.1"/>
    <property type="molecule type" value="Genomic_DNA"/>
</dbReference>
<proteinExistence type="inferred from homology"/>
<feature type="transmembrane region" description="Helical" evidence="9">
    <location>
        <begin position="125"/>
        <end position="142"/>
    </location>
</feature>
<evidence type="ECO:0000313" key="12">
    <source>
        <dbReference type="Proteomes" id="UP000281547"/>
    </source>
</evidence>
<feature type="transmembrane region" description="Helical" evidence="9">
    <location>
        <begin position="264"/>
        <end position="282"/>
    </location>
</feature>
<dbReference type="AlphaFoldDB" id="A0A433XM68"/>
<comment type="subcellular location">
    <subcellularLocation>
        <location evidence="1">Cell membrane</location>
        <topology evidence="1">Multi-pass membrane protein</topology>
    </subcellularLocation>
</comment>